<feature type="domain" description="Auxiliary Activity family 9 catalytic" evidence="10">
    <location>
        <begin position="19"/>
        <end position="160"/>
    </location>
</feature>
<organism evidence="11 12">
    <name type="scientific">Sphagnurus paluster</name>
    <dbReference type="NCBI Taxonomy" id="117069"/>
    <lineage>
        <taxon>Eukaryota</taxon>
        <taxon>Fungi</taxon>
        <taxon>Dikarya</taxon>
        <taxon>Basidiomycota</taxon>
        <taxon>Agaricomycotina</taxon>
        <taxon>Agaricomycetes</taxon>
        <taxon>Agaricomycetidae</taxon>
        <taxon>Agaricales</taxon>
        <taxon>Tricholomatineae</taxon>
        <taxon>Lyophyllaceae</taxon>
        <taxon>Sphagnurus</taxon>
    </lineage>
</organism>
<feature type="chain" id="PRO_5040471698" description="AA9 family lytic polysaccharide monooxygenase" evidence="9">
    <location>
        <begin position="19"/>
        <end position="266"/>
    </location>
</feature>
<name>A0A9P7FWF1_9AGAR</name>
<dbReference type="CDD" id="cd21175">
    <property type="entry name" value="LPMO_AA9"/>
    <property type="match status" value="1"/>
</dbReference>
<dbReference type="PANTHER" id="PTHR33353:SF17">
    <property type="entry name" value="ENDO-BETA-1,4-GLUCANASE D"/>
    <property type="match status" value="1"/>
</dbReference>
<evidence type="ECO:0000256" key="1">
    <source>
        <dbReference type="ARBA" id="ARBA00004613"/>
    </source>
</evidence>
<dbReference type="EC" id="1.14.99.56" evidence="8"/>
<comment type="catalytic activity">
    <reaction evidence="8">
        <text>[(1-&gt;4)-beta-D-glucosyl]n+m + reduced acceptor + O2 = 4-dehydro-beta-D-glucosyl-[(1-&gt;4)-beta-D-glucosyl]n-1 + [(1-&gt;4)-beta-D-glucosyl]m + acceptor + H2O.</text>
        <dbReference type="EC" id="1.14.99.56"/>
    </reaction>
</comment>
<evidence type="ECO:0000256" key="9">
    <source>
        <dbReference type="SAM" id="SignalP"/>
    </source>
</evidence>
<dbReference type="AlphaFoldDB" id="A0A9P7FWF1"/>
<dbReference type="GO" id="GO:0008810">
    <property type="term" value="F:cellulase activity"/>
    <property type="evidence" value="ECO:0007669"/>
    <property type="project" value="UniProtKB-UniRule"/>
</dbReference>
<dbReference type="GO" id="GO:0030248">
    <property type="term" value="F:cellulose binding"/>
    <property type="evidence" value="ECO:0007669"/>
    <property type="project" value="UniProtKB-UniRule"/>
</dbReference>
<evidence type="ECO:0000256" key="4">
    <source>
        <dbReference type="ARBA" id="ARBA00023157"/>
    </source>
</evidence>
<protein>
    <recommendedName>
        <fullName evidence="8">AA9 family lytic polysaccharide monooxygenase</fullName>
        <ecNumber evidence="8">1.14.99.56</ecNumber>
    </recommendedName>
    <alternativeName>
        <fullName evidence="8">Endo-beta-1,4-glucanase</fullName>
    </alternativeName>
    <alternativeName>
        <fullName evidence="8">Glycosyl hydrolase 61 family protein</fullName>
    </alternativeName>
</protein>
<comment type="caution">
    <text evidence="11">The sequence shown here is derived from an EMBL/GenBank/DDBJ whole genome shotgun (WGS) entry which is preliminary data.</text>
</comment>
<evidence type="ECO:0000256" key="2">
    <source>
        <dbReference type="ARBA" id="ARBA00022525"/>
    </source>
</evidence>
<evidence type="ECO:0000256" key="7">
    <source>
        <dbReference type="ARBA" id="ARBA00044502"/>
    </source>
</evidence>
<proteinExistence type="inferred from homology"/>
<keyword evidence="3 8" id="KW-0136">Cellulose degradation</keyword>
<comment type="subcellular location">
    <subcellularLocation>
        <location evidence="1 8">Secreted</location>
    </subcellularLocation>
</comment>
<feature type="signal peptide" evidence="9">
    <location>
        <begin position="1"/>
        <end position="18"/>
    </location>
</feature>
<gene>
    <name evidence="11" type="ORF">H0H81_012752</name>
</gene>
<reference evidence="11" key="2">
    <citation type="submission" date="2021-10" db="EMBL/GenBank/DDBJ databases">
        <title>Phylogenomics reveals ancestral predisposition of the termite-cultivated fungus Termitomyces towards a domesticated lifestyle.</title>
        <authorList>
            <person name="Auxier B."/>
            <person name="Grum-Grzhimaylo A."/>
            <person name="Cardenas M.E."/>
            <person name="Lodge J.D."/>
            <person name="Laessoe T."/>
            <person name="Pedersen O."/>
            <person name="Smith M.E."/>
            <person name="Kuyper T.W."/>
            <person name="Franco-Molano E.A."/>
            <person name="Baroni T.J."/>
            <person name="Aanen D.K."/>
        </authorList>
    </citation>
    <scope>NUCLEOTIDE SEQUENCE</scope>
    <source>
        <strain evidence="11">D49</strain>
    </source>
</reference>
<dbReference type="EMBL" id="JABCKI010005763">
    <property type="protein sequence ID" value="KAG5638421.1"/>
    <property type="molecule type" value="Genomic_DNA"/>
</dbReference>
<dbReference type="PANTHER" id="PTHR33353">
    <property type="entry name" value="PUTATIVE (AFU_ORTHOLOGUE AFUA_1G12560)-RELATED"/>
    <property type="match status" value="1"/>
</dbReference>
<evidence type="ECO:0000256" key="5">
    <source>
        <dbReference type="ARBA" id="ARBA00023277"/>
    </source>
</evidence>
<dbReference type="Gene3D" id="2.70.50.70">
    <property type="match status" value="1"/>
</dbReference>
<dbReference type="Proteomes" id="UP000717328">
    <property type="component" value="Unassembled WGS sequence"/>
</dbReference>
<evidence type="ECO:0000259" key="10">
    <source>
        <dbReference type="Pfam" id="PF03443"/>
    </source>
</evidence>
<comment type="similarity">
    <text evidence="7">Belongs to the polysaccharide monooxygenase AA9 family.</text>
</comment>
<keyword evidence="6 8" id="KW-0624">Polysaccharide degradation</keyword>
<keyword evidence="4 8" id="KW-1015">Disulfide bond</keyword>
<evidence type="ECO:0000256" key="8">
    <source>
        <dbReference type="RuleBase" id="RU368122"/>
    </source>
</evidence>
<keyword evidence="5 8" id="KW-0119">Carbohydrate metabolism</keyword>
<comment type="domain">
    <text evidence="8">Has a modular structure: an endo-beta-1,4-glucanase catalytic module at the N-terminus, a linker rich in serines and threonines, and a C-terminal carbohydrate-binding module (CBM).</text>
</comment>
<keyword evidence="12" id="KW-1185">Reference proteome</keyword>
<keyword evidence="9" id="KW-0732">Signal</keyword>
<evidence type="ECO:0000313" key="11">
    <source>
        <dbReference type="EMBL" id="KAG5638421.1"/>
    </source>
</evidence>
<evidence type="ECO:0000313" key="12">
    <source>
        <dbReference type="Proteomes" id="UP000717328"/>
    </source>
</evidence>
<dbReference type="InterPro" id="IPR005103">
    <property type="entry name" value="AA9_LPMO"/>
</dbReference>
<evidence type="ECO:0000256" key="3">
    <source>
        <dbReference type="ARBA" id="ARBA00023001"/>
    </source>
</evidence>
<dbReference type="GO" id="GO:0005576">
    <property type="term" value="C:extracellular region"/>
    <property type="evidence" value="ECO:0007669"/>
    <property type="project" value="UniProtKB-SubCell"/>
</dbReference>
<sequence length="266" mass="28121">MQLTSFLFLASFIAAVSAHTTVYGVWINGAFQGDGRNSYIRSPPNNNPVKDLKSGAMACNVNNRGVGTTLSVKAGDKVTFEWYHNTRNDDIIDGSHKGPVQVYMAPTSSNGNGNVWTKIFSDAYSGSWATDRLINARGQHSINIPNVPAGDYLLRRKCLASKTFISGTPVSTTCSSTAEIVALHEADSLYSQNSARGAQLYMSCIQVRVTSGGNQGLPGGTSFPGTYTDSTQGIQFNIYNQAATSYKAPGPGVWGSAAGGSIGKVG</sequence>
<dbReference type="InterPro" id="IPR049892">
    <property type="entry name" value="AA9"/>
</dbReference>
<dbReference type="Pfam" id="PF03443">
    <property type="entry name" value="AA9"/>
    <property type="match status" value="2"/>
</dbReference>
<accession>A0A9P7FWF1</accession>
<dbReference type="OrthoDB" id="2525337at2759"/>
<comment type="function">
    <text evidence="8">Lytic polysaccharide monooxygenase (LMPO) that depolymerizes crystalline and amorphous polysaccharides via the oxidation of scissile alpha- or beta-(1-4)-glycosidic bonds, yielding C1 and/or C4 oxidation products. Catalysis by LPMOs requires the reduction of the active-site copper from Cu(II) to Cu(I) by a reducing agent and H(2)O(2) or O(2) as a cosubstrate.</text>
</comment>
<feature type="domain" description="Auxiliary Activity family 9 catalytic" evidence="10">
    <location>
        <begin position="178"/>
        <end position="246"/>
    </location>
</feature>
<keyword evidence="2 8" id="KW-0964">Secreted</keyword>
<dbReference type="GO" id="GO:0030245">
    <property type="term" value="P:cellulose catabolic process"/>
    <property type="evidence" value="ECO:0007669"/>
    <property type="project" value="UniProtKB-UniRule"/>
</dbReference>
<evidence type="ECO:0000256" key="6">
    <source>
        <dbReference type="ARBA" id="ARBA00023326"/>
    </source>
</evidence>
<reference evidence="11" key="1">
    <citation type="submission" date="2021-02" db="EMBL/GenBank/DDBJ databases">
        <authorList>
            <person name="Nieuwenhuis M."/>
            <person name="Van De Peppel L.J.J."/>
        </authorList>
    </citation>
    <scope>NUCLEOTIDE SEQUENCE</scope>
    <source>
        <strain evidence="11">D49</strain>
    </source>
</reference>